<feature type="region of interest" description="Disordered" evidence="23">
    <location>
        <begin position="468"/>
        <end position="499"/>
    </location>
</feature>
<evidence type="ECO:0000256" key="14">
    <source>
        <dbReference type="ARBA" id="ARBA00022741"/>
    </source>
</evidence>
<gene>
    <name evidence="25" type="primary">HIS4</name>
    <name evidence="25" type="ORF">HK105_202304</name>
</gene>
<dbReference type="EC" id="1.1.1.23" evidence="10"/>
<dbReference type="NCBIfam" id="TIGR00069">
    <property type="entry name" value="hisD"/>
    <property type="match status" value="1"/>
</dbReference>
<dbReference type="InterPro" id="IPR002496">
    <property type="entry name" value="PRib_AMP_CycHydrolase_dom"/>
</dbReference>
<evidence type="ECO:0000259" key="24">
    <source>
        <dbReference type="Pfam" id="PF01502"/>
    </source>
</evidence>
<dbReference type="Gene3D" id="1.10.287.1080">
    <property type="entry name" value="MazG-like"/>
    <property type="match status" value="1"/>
</dbReference>
<dbReference type="PANTHER" id="PTHR21256">
    <property type="entry name" value="HISTIDINOL DEHYDROGENASE HDH"/>
    <property type="match status" value="1"/>
</dbReference>
<evidence type="ECO:0000256" key="23">
    <source>
        <dbReference type="SAM" id="MobiDB-lite"/>
    </source>
</evidence>
<evidence type="ECO:0000256" key="3">
    <source>
        <dbReference type="ARBA" id="ARBA00001947"/>
    </source>
</evidence>
<dbReference type="PIRSF" id="PIRSF001257">
    <property type="entry name" value="His_trifunctional"/>
    <property type="match status" value="1"/>
</dbReference>
<dbReference type="EC" id="3.5.4.19" evidence="9"/>
<name>A0ABR4NEE1_9FUNG</name>
<dbReference type="InterPro" id="IPR016298">
    <property type="entry name" value="Histidine_synth_trifunct"/>
</dbReference>
<reference evidence="25 26" key="1">
    <citation type="submission" date="2023-09" db="EMBL/GenBank/DDBJ databases">
        <title>Pangenome analysis of Batrachochytrium dendrobatidis and related Chytrids.</title>
        <authorList>
            <person name="Yacoub M.N."/>
            <person name="Stajich J.E."/>
            <person name="James T.Y."/>
        </authorList>
    </citation>
    <scope>NUCLEOTIDE SEQUENCE [LARGE SCALE GENOMIC DNA]</scope>
    <source>
        <strain evidence="25 26">JEL0888</strain>
    </source>
</reference>
<dbReference type="CDD" id="cd06572">
    <property type="entry name" value="Histidinol_dh"/>
    <property type="match status" value="1"/>
</dbReference>
<comment type="similarity">
    <text evidence="7">In the C-terminal section; belongs to the histidinol dehydrogenase family.</text>
</comment>
<dbReference type="EC" id="3.6.1.31" evidence="8"/>
<dbReference type="HAMAP" id="MF_01024">
    <property type="entry name" value="HisD"/>
    <property type="match status" value="1"/>
</dbReference>
<dbReference type="NCBIfam" id="TIGR03188">
    <property type="entry name" value="histidine_hisI"/>
    <property type="match status" value="1"/>
</dbReference>
<dbReference type="Gene3D" id="3.30.1540.20">
    <property type="entry name" value="MutL, C-terminal domain, dimerisation subdomain"/>
    <property type="match status" value="1"/>
</dbReference>
<keyword evidence="18" id="KW-0560">Oxidoreductase</keyword>
<keyword evidence="20" id="KW-0368">Histidine biosynthesis</keyword>
<keyword evidence="19" id="KW-0520">NAD</keyword>
<evidence type="ECO:0000256" key="22">
    <source>
        <dbReference type="ARBA" id="ARBA00049489"/>
    </source>
</evidence>
<comment type="pathway">
    <text evidence="5">Amino-acid biosynthesis; L-histidine biosynthesis; L-histidine from 5-phospho-alpha-D-ribose 1-diphosphate: step 3/9.</text>
</comment>
<keyword evidence="21" id="KW-0511">Multifunctional enzyme</keyword>
<evidence type="ECO:0000256" key="9">
    <source>
        <dbReference type="ARBA" id="ARBA00012721"/>
    </source>
</evidence>
<keyword evidence="14" id="KW-0547">Nucleotide-binding</keyword>
<dbReference type="InterPro" id="IPR001692">
    <property type="entry name" value="Histidinol_DH_CS"/>
</dbReference>
<dbReference type="Gene3D" id="1.20.5.1300">
    <property type="match status" value="1"/>
</dbReference>
<evidence type="ECO:0000256" key="11">
    <source>
        <dbReference type="ARBA" id="ARBA00017884"/>
    </source>
</evidence>
<dbReference type="InterPro" id="IPR021130">
    <property type="entry name" value="PRib-ATP_PPHydrolase-like"/>
</dbReference>
<evidence type="ECO:0000256" key="1">
    <source>
        <dbReference type="ARBA" id="ARBA00000024"/>
    </source>
</evidence>
<evidence type="ECO:0000256" key="15">
    <source>
        <dbReference type="ARBA" id="ARBA00022801"/>
    </source>
</evidence>
<dbReference type="CDD" id="cd11546">
    <property type="entry name" value="NTP-PPase_His4"/>
    <property type="match status" value="1"/>
</dbReference>
<comment type="catalytic activity">
    <reaction evidence="1">
        <text>1-(5-phospho-beta-D-ribosyl)-5'-AMP + H2O = 1-(5-phospho-beta-D-ribosyl)-5-[(5-phospho-beta-D-ribosylamino)methylideneamino]imidazole-4-carboxamide</text>
        <dbReference type="Rhea" id="RHEA:20049"/>
        <dbReference type="ChEBI" id="CHEBI:15377"/>
        <dbReference type="ChEBI" id="CHEBI:58435"/>
        <dbReference type="ChEBI" id="CHEBI:59457"/>
        <dbReference type="EC" id="3.5.4.19"/>
    </reaction>
</comment>
<evidence type="ECO:0000256" key="2">
    <source>
        <dbReference type="ARBA" id="ARBA00001460"/>
    </source>
</evidence>
<dbReference type="Pfam" id="PF00815">
    <property type="entry name" value="Histidinol_dh"/>
    <property type="match status" value="1"/>
</dbReference>
<dbReference type="InterPro" id="IPR038019">
    <property type="entry name" value="PRib_AMP_CycHydrolase_sf"/>
</dbReference>
<dbReference type="SUPFAM" id="SSF141734">
    <property type="entry name" value="HisI-like"/>
    <property type="match status" value="1"/>
</dbReference>
<evidence type="ECO:0000313" key="25">
    <source>
        <dbReference type="EMBL" id="KAL2917891.1"/>
    </source>
</evidence>
<sequence length="946" mass="99244">MDGLLRPGEVRLGKRQLGQMHVLGQIGQRFVACVLVTEGGSMLVMLDQHAADERIRLEALQRAAAPDADPDALKSKACRTPKNFLAHMIFEFSSTSELAALPAAAAVFPVLVGAALADNAAVAALASGAGQVAPKAVWQQLAAGAGLFDRAAALLDTGMDAVVAVADSAAAAIAAIEAIAAVPASRRGVRIPASVAAAEPALLERLAAAVSLLVLDGPPPASLHVALTAAAATTRVAITNSDAAAPEGCTTVVPAARIALGGGAAKDAPGAVDLAAAVAARLRSDRPDGLFSTIVADEHGVALGLCFSSAESIRASLASLEGVYHSRTRGLWHKGLTSGATQKLRRIDWDCDADALRFTVVQRPPGFCHLNTRTCFGADVGFTRLYSTLIERSAAAPSGSYTKRLFEDPALLSAKIREEADELCTASEPEEIAWEAADLIYFALTKCVASGVSLADVERHLDLRSKKISRRPGNAKPQFVSKDSPAPASAPASAPAPARAPAEIEPFTMRVHSKKTASTADLAALLKRPIIKTDEIMARVKPIVESVRARGNAALVEFTSKFDGVTIDAESIVERAPFDPRKMELDPNVKAAIDLAYDNVFKFHDAQLDREPLVVETMPGVVCSRVVRPIERVGLYIPGGTAVLPSSTLMLGVPAKVAGCTEIVLATPPRKDGTIAPEIMYVAAKIGATAVLKAGGAQAVAAMAYGTETVPKVDKICGPGNQYVTAAKMICQSDSSALLSIDMPAGPSELLVVADAAADIRYAVSDLLSQAEHGVDSQVVLVAVGFAQSDLDALQAELKRQASVLPRADIVKVSLSKSYVLVVDSMDEAIAFSNEYAPEHLILNVDNARSYVPRIVSAGSVFLGPFSPESCGDYASGTNHTLPTYGYARMYSGVNTHTFLKHITTQELTKEGLDRIGDCVTTLAEVEALEAHRNAVAIRLADIRRR</sequence>
<comment type="catalytic activity">
    <reaction evidence="2">
        <text>1-(5-phospho-beta-D-ribosyl)-ATP + H2O = 1-(5-phospho-beta-D-ribosyl)-5'-AMP + diphosphate + H(+)</text>
        <dbReference type="Rhea" id="RHEA:22828"/>
        <dbReference type="ChEBI" id="CHEBI:15377"/>
        <dbReference type="ChEBI" id="CHEBI:15378"/>
        <dbReference type="ChEBI" id="CHEBI:33019"/>
        <dbReference type="ChEBI" id="CHEBI:59457"/>
        <dbReference type="ChEBI" id="CHEBI:73183"/>
        <dbReference type="EC" id="3.6.1.31"/>
    </reaction>
</comment>
<dbReference type="SUPFAM" id="SSF101386">
    <property type="entry name" value="all-alpha NTP pyrophosphatases"/>
    <property type="match status" value="1"/>
</dbReference>
<evidence type="ECO:0000256" key="13">
    <source>
        <dbReference type="ARBA" id="ARBA00022723"/>
    </source>
</evidence>
<proteinExistence type="inferred from homology"/>
<evidence type="ECO:0000256" key="19">
    <source>
        <dbReference type="ARBA" id="ARBA00023027"/>
    </source>
</evidence>
<dbReference type="SUPFAM" id="SSF53720">
    <property type="entry name" value="ALDH-like"/>
    <property type="match status" value="1"/>
</dbReference>
<evidence type="ECO:0000313" key="26">
    <source>
        <dbReference type="Proteomes" id="UP001527925"/>
    </source>
</evidence>
<dbReference type="PANTHER" id="PTHR21256:SF2">
    <property type="entry name" value="HISTIDINE BIOSYNTHESIS TRIFUNCTIONAL PROTEIN"/>
    <property type="match status" value="1"/>
</dbReference>
<dbReference type="Proteomes" id="UP001527925">
    <property type="component" value="Unassembled WGS sequence"/>
</dbReference>
<protein>
    <recommendedName>
        <fullName evidence="11">Histidine biosynthesis trifunctional protein</fullName>
        <ecNumber evidence="10">1.1.1.23</ecNumber>
        <ecNumber evidence="9">3.5.4.19</ecNumber>
        <ecNumber evidence="8">3.6.1.31</ecNumber>
    </recommendedName>
</protein>
<dbReference type="InterPro" id="IPR042120">
    <property type="entry name" value="MutL_C_dimsub"/>
</dbReference>
<keyword evidence="13" id="KW-0479">Metal-binding</keyword>
<comment type="pathway">
    <text evidence="4">Amino-acid biosynthesis; L-histidine biosynthesis; L-histidine from 5-phospho-alpha-D-ribose 1-diphosphate: step 9/9.</text>
</comment>
<comment type="caution">
    <text evidence="25">The sequence shown here is derived from an EMBL/GenBank/DDBJ whole genome shotgun (WGS) entry which is preliminary data.</text>
</comment>
<organism evidence="25 26">
    <name type="scientific">Polyrhizophydium stewartii</name>
    <dbReference type="NCBI Taxonomy" id="2732419"/>
    <lineage>
        <taxon>Eukaryota</taxon>
        <taxon>Fungi</taxon>
        <taxon>Fungi incertae sedis</taxon>
        <taxon>Chytridiomycota</taxon>
        <taxon>Chytridiomycota incertae sedis</taxon>
        <taxon>Chytridiomycetes</taxon>
        <taxon>Rhizophydiales</taxon>
        <taxon>Rhizophydiales incertae sedis</taxon>
        <taxon>Polyrhizophydium</taxon>
    </lineage>
</organism>
<evidence type="ECO:0000256" key="12">
    <source>
        <dbReference type="ARBA" id="ARBA00022605"/>
    </source>
</evidence>
<dbReference type="Gene3D" id="3.10.20.810">
    <property type="entry name" value="Phosphoribosyl-AMP cyclohydrolase"/>
    <property type="match status" value="1"/>
</dbReference>
<keyword evidence="26" id="KW-1185">Reference proteome</keyword>
<evidence type="ECO:0000256" key="8">
    <source>
        <dbReference type="ARBA" id="ARBA00012414"/>
    </source>
</evidence>
<dbReference type="InterPro" id="IPR016161">
    <property type="entry name" value="Ald_DH/histidinol_DH"/>
</dbReference>
<evidence type="ECO:0000256" key="17">
    <source>
        <dbReference type="ARBA" id="ARBA00022840"/>
    </source>
</evidence>
<dbReference type="EMBL" id="JADGIZ020000008">
    <property type="protein sequence ID" value="KAL2917891.1"/>
    <property type="molecule type" value="Genomic_DNA"/>
</dbReference>
<dbReference type="InterPro" id="IPR008179">
    <property type="entry name" value="HisE"/>
</dbReference>
<evidence type="ECO:0000256" key="5">
    <source>
        <dbReference type="ARBA" id="ARBA00005169"/>
    </source>
</evidence>
<dbReference type="Pfam" id="PF01503">
    <property type="entry name" value="PRA-PH"/>
    <property type="match status" value="1"/>
</dbReference>
<comment type="cofactor">
    <cofactor evidence="3">
        <name>Zn(2+)</name>
        <dbReference type="ChEBI" id="CHEBI:29105"/>
    </cofactor>
</comment>
<keyword evidence="16" id="KW-0862">Zinc</keyword>
<evidence type="ECO:0000256" key="6">
    <source>
        <dbReference type="ARBA" id="ARBA00005204"/>
    </source>
</evidence>
<evidence type="ECO:0000256" key="10">
    <source>
        <dbReference type="ARBA" id="ARBA00012965"/>
    </source>
</evidence>
<keyword evidence="15" id="KW-0378">Hydrolase</keyword>
<feature type="compositionally biased region" description="Low complexity" evidence="23">
    <location>
        <begin position="484"/>
        <end position="499"/>
    </location>
</feature>
<evidence type="ECO:0000256" key="20">
    <source>
        <dbReference type="ARBA" id="ARBA00023102"/>
    </source>
</evidence>
<evidence type="ECO:0000256" key="21">
    <source>
        <dbReference type="ARBA" id="ARBA00023268"/>
    </source>
</evidence>
<evidence type="ECO:0000256" key="16">
    <source>
        <dbReference type="ARBA" id="ARBA00022833"/>
    </source>
</evidence>
<evidence type="ECO:0000256" key="4">
    <source>
        <dbReference type="ARBA" id="ARBA00004940"/>
    </source>
</evidence>
<comment type="pathway">
    <text evidence="6">Amino-acid biosynthesis; L-histidine biosynthesis; L-histidine from 5-phospho-alpha-D-ribose 1-diphosphate: step 2/9.</text>
</comment>
<keyword evidence="17" id="KW-0067">ATP-binding</keyword>
<dbReference type="InterPro" id="IPR012131">
    <property type="entry name" value="Hstdl_DH"/>
</dbReference>
<dbReference type="PRINTS" id="PR00083">
    <property type="entry name" value="HOLDHDRGNASE"/>
</dbReference>
<keyword evidence="12" id="KW-0028">Amino-acid biosynthesis</keyword>
<dbReference type="PROSITE" id="PS00611">
    <property type="entry name" value="HISOL_DEHYDROGENASE"/>
    <property type="match status" value="1"/>
</dbReference>
<evidence type="ECO:0000256" key="18">
    <source>
        <dbReference type="ARBA" id="ARBA00023002"/>
    </source>
</evidence>
<evidence type="ECO:0000256" key="7">
    <source>
        <dbReference type="ARBA" id="ARBA00008260"/>
    </source>
</evidence>
<dbReference type="Pfam" id="PF01502">
    <property type="entry name" value="PRA-CH"/>
    <property type="match status" value="1"/>
</dbReference>
<comment type="catalytic activity">
    <reaction evidence="22">
        <text>L-histidinol + 2 NAD(+) + H2O = L-histidine + 2 NADH + 3 H(+)</text>
        <dbReference type="Rhea" id="RHEA:20641"/>
        <dbReference type="ChEBI" id="CHEBI:15377"/>
        <dbReference type="ChEBI" id="CHEBI:15378"/>
        <dbReference type="ChEBI" id="CHEBI:57540"/>
        <dbReference type="ChEBI" id="CHEBI:57595"/>
        <dbReference type="ChEBI" id="CHEBI:57699"/>
        <dbReference type="ChEBI" id="CHEBI:57945"/>
        <dbReference type="EC" id="1.1.1.23"/>
    </reaction>
</comment>
<accession>A0ABR4NEE1</accession>
<feature type="domain" description="Phosphoribosyl-AMP cyclohydrolase" evidence="24">
    <location>
        <begin position="305"/>
        <end position="376"/>
    </location>
</feature>
<dbReference type="Gene3D" id="3.40.50.1980">
    <property type="entry name" value="Nitrogenase molybdenum iron protein domain"/>
    <property type="match status" value="2"/>
</dbReference>